<proteinExistence type="predicted"/>
<feature type="coiled-coil region" evidence="1">
    <location>
        <begin position="100"/>
        <end position="127"/>
    </location>
</feature>
<reference evidence="2 3" key="1">
    <citation type="submission" date="2024-06" db="EMBL/GenBank/DDBJ databases">
        <authorList>
            <person name="Campbell A.G."/>
        </authorList>
    </citation>
    <scope>NUCLEOTIDE SEQUENCE [LARGE SCALE GENOMIC DNA]</scope>
    <source>
        <strain evidence="2 3">EM12</strain>
    </source>
</reference>
<evidence type="ECO:0000256" key="1">
    <source>
        <dbReference type="SAM" id="Coils"/>
    </source>
</evidence>
<evidence type="ECO:0000313" key="3">
    <source>
        <dbReference type="Proteomes" id="UP001480955"/>
    </source>
</evidence>
<keyword evidence="3" id="KW-1185">Reference proteome</keyword>
<protein>
    <recommendedName>
        <fullName evidence="4">Transposase</fullName>
    </recommendedName>
</protein>
<keyword evidence="1" id="KW-0175">Coiled coil</keyword>
<dbReference type="Proteomes" id="UP001480955">
    <property type="component" value="Unassembled WGS sequence"/>
</dbReference>
<accession>A0ABV1QLX9</accession>
<name>A0ABV1QLX9_9HYPH</name>
<gene>
    <name evidence="2" type="ORF">ABS772_10885</name>
</gene>
<organism evidence="2 3">
    <name type="scientific">Methylorubrum podarium</name>
    <dbReference type="NCBI Taxonomy" id="200476"/>
    <lineage>
        <taxon>Bacteria</taxon>
        <taxon>Pseudomonadati</taxon>
        <taxon>Pseudomonadota</taxon>
        <taxon>Alphaproteobacteria</taxon>
        <taxon>Hyphomicrobiales</taxon>
        <taxon>Methylobacteriaceae</taxon>
        <taxon>Methylorubrum</taxon>
    </lineage>
</organism>
<dbReference type="RefSeq" id="WP_350394430.1">
    <property type="nucleotide sequence ID" value="NZ_JBELQE010000062.1"/>
</dbReference>
<evidence type="ECO:0008006" key="4">
    <source>
        <dbReference type="Google" id="ProtNLM"/>
    </source>
</evidence>
<sequence length="139" mass="15094">MSGSGKSGPLAGAENVEKLRVYLDELRTKGVPLPMRGGEINRSAIALACGFNRQVLYVNEGAKALLDEAVAGAGLVVGLEQAEGDDDKPVTRSDKRDRRIHQLEQANASLRAENHGLRERLRRLEHVEAVMMAGRRVAP</sequence>
<dbReference type="EMBL" id="JBELQE010000062">
    <property type="protein sequence ID" value="MER2250416.1"/>
    <property type="molecule type" value="Genomic_DNA"/>
</dbReference>
<evidence type="ECO:0000313" key="2">
    <source>
        <dbReference type="EMBL" id="MER2250416.1"/>
    </source>
</evidence>
<comment type="caution">
    <text evidence="2">The sequence shown here is derived from an EMBL/GenBank/DDBJ whole genome shotgun (WGS) entry which is preliminary data.</text>
</comment>